<keyword evidence="3" id="KW-1185">Reference proteome</keyword>
<dbReference type="Pfam" id="PF13452">
    <property type="entry name" value="FAS1_DH_region"/>
    <property type="match status" value="1"/>
</dbReference>
<comment type="caution">
    <text evidence="2">The sequence shown here is derived from an EMBL/GenBank/DDBJ whole genome shotgun (WGS) entry which is preliminary data.</text>
</comment>
<dbReference type="SUPFAM" id="SSF54637">
    <property type="entry name" value="Thioesterase/thiol ester dehydrase-isomerase"/>
    <property type="match status" value="1"/>
</dbReference>
<sequence length="281" mass="30303">MDSNHTQIQAELDALIGRTALVSDVVSSHRIAALAATLDTDAPADGSVPPLWHWVLFQDWQKWSTLGPDGHAARGEFMPAIAGMERRMWAGSTVTFHRSLRVGEAVERRSSIAGATLKQGRTGTLAFIQLRHDIGPTGETAITELQDVVYRAADDPAVSAAVPEPVPPAARTRSVMPDALTLFRYSAVTGNSHRIHYDYEYVTGTEHYPGLVVQGALQATWLADFARACRNEAPISRFAFRARRAVFQGKALTLAAIDGPDGLDLTLRDSGGAVCMAGTAR</sequence>
<dbReference type="RefSeq" id="WP_029311754.1">
    <property type="nucleotide sequence ID" value="NZ_FTNE01000013.1"/>
</dbReference>
<dbReference type="OrthoDB" id="7183822at2"/>
<feature type="domain" description="FAS1-like dehydratase" evidence="1">
    <location>
        <begin position="76"/>
        <end position="134"/>
    </location>
</feature>
<dbReference type="InterPro" id="IPR029069">
    <property type="entry name" value="HotDog_dom_sf"/>
</dbReference>
<evidence type="ECO:0000259" key="1">
    <source>
        <dbReference type="Pfam" id="PF13452"/>
    </source>
</evidence>
<dbReference type="PANTHER" id="PTHR28152">
    <property type="entry name" value="HYDROXYACYL-THIOESTER DEHYDRATASE TYPE 2, MITOCHONDRIAL"/>
    <property type="match status" value="1"/>
</dbReference>
<name>A0A8G2FDU0_ACIRU</name>
<dbReference type="InterPro" id="IPR052741">
    <property type="entry name" value="Mitochondrial_HTD2"/>
</dbReference>
<protein>
    <submittedName>
        <fullName evidence="2">3-methylfumaryl-CoA hydratase</fullName>
    </submittedName>
</protein>
<dbReference type="PANTHER" id="PTHR28152:SF1">
    <property type="entry name" value="HYDROXYACYL-THIOESTER DEHYDRATASE TYPE 2, MITOCHONDRIAL"/>
    <property type="match status" value="1"/>
</dbReference>
<dbReference type="Proteomes" id="UP000186308">
    <property type="component" value="Unassembled WGS sequence"/>
</dbReference>
<reference evidence="2 3" key="1">
    <citation type="submission" date="2017-01" db="EMBL/GenBank/DDBJ databases">
        <authorList>
            <person name="Varghese N."/>
            <person name="Submissions S."/>
        </authorList>
    </citation>
    <scope>NUCLEOTIDE SEQUENCE [LARGE SCALE GENOMIC DNA]</scope>
    <source>
        <strain evidence="2 3">ATCC 35905</strain>
    </source>
</reference>
<dbReference type="Gene3D" id="3.10.129.10">
    <property type="entry name" value="Hotdog Thioesterase"/>
    <property type="match status" value="2"/>
</dbReference>
<gene>
    <name evidence="2" type="ORF">SAMN05421828_11368</name>
</gene>
<dbReference type="InterPro" id="IPR039569">
    <property type="entry name" value="FAS1-like_DH_region"/>
</dbReference>
<evidence type="ECO:0000313" key="2">
    <source>
        <dbReference type="EMBL" id="SIR00549.1"/>
    </source>
</evidence>
<dbReference type="EMBL" id="FTNE01000013">
    <property type="protein sequence ID" value="SIR00549.1"/>
    <property type="molecule type" value="Genomic_DNA"/>
</dbReference>
<proteinExistence type="predicted"/>
<evidence type="ECO:0000313" key="3">
    <source>
        <dbReference type="Proteomes" id="UP000186308"/>
    </source>
</evidence>
<organism evidence="2 3">
    <name type="scientific">Acidiphilium rubrum</name>
    <dbReference type="NCBI Taxonomy" id="526"/>
    <lineage>
        <taxon>Bacteria</taxon>
        <taxon>Pseudomonadati</taxon>
        <taxon>Pseudomonadota</taxon>
        <taxon>Alphaproteobacteria</taxon>
        <taxon>Acetobacterales</taxon>
        <taxon>Acidocellaceae</taxon>
        <taxon>Acidiphilium</taxon>
    </lineage>
</organism>
<dbReference type="GO" id="GO:0019171">
    <property type="term" value="F:(3R)-hydroxyacyl-[acyl-carrier-protein] dehydratase activity"/>
    <property type="evidence" value="ECO:0007669"/>
    <property type="project" value="TreeGrafter"/>
</dbReference>
<dbReference type="AlphaFoldDB" id="A0A8G2FDU0"/>
<accession>A0A8G2FDU0</accession>